<evidence type="ECO:0000256" key="1">
    <source>
        <dbReference type="ARBA" id="ARBA00010617"/>
    </source>
</evidence>
<gene>
    <name evidence="9" type="ORF">D5H75_24045</name>
</gene>
<evidence type="ECO:0000256" key="4">
    <source>
        <dbReference type="ARBA" id="ARBA00023002"/>
    </source>
</evidence>
<comment type="similarity">
    <text evidence="1 7">Belongs to the cytochrome P450 family.</text>
</comment>
<keyword evidence="4 7" id="KW-0560">Oxidoreductase</keyword>
<evidence type="ECO:0000256" key="2">
    <source>
        <dbReference type="ARBA" id="ARBA00022617"/>
    </source>
</evidence>
<dbReference type="PANTHER" id="PTHR46696">
    <property type="entry name" value="P450, PUTATIVE (EUROFUNG)-RELATED"/>
    <property type="match status" value="1"/>
</dbReference>
<keyword evidence="5 7" id="KW-0408">Iron</keyword>
<evidence type="ECO:0000256" key="6">
    <source>
        <dbReference type="ARBA" id="ARBA00023033"/>
    </source>
</evidence>
<protein>
    <submittedName>
        <fullName evidence="9">Cytochrome P450</fullName>
    </submittedName>
</protein>
<dbReference type="InterPro" id="IPR017972">
    <property type="entry name" value="Cyt_P450_CS"/>
</dbReference>
<evidence type="ECO:0000256" key="7">
    <source>
        <dbReference type="RuleBase" id="RU000461"/>
    </source>
</evidence>
<evidence type="ECO:0000313" key="10">
    <source>
        <dbReference type="Proteomes" id="UP000265768"/>
    </source>
</evidence>
<dbReference type="RefSeq" id="WP_119928793.1">
    <property type="nucleotide sequence ID" value="NZ_QZEY01000010.1"/>
</dbReference>
<dbReference type="Pfam" id="PF00067">
    <property type="entry name" value="p450"/>
    <property type="match status" value="1"/>
</dbReference>
<dbReference type="AlphaFoldDB" id="A0A3A4ANH7"/>
<comment type="caution">
    <text evidence="9">The sequence shown here is derived from an EMBL/GenBank/DDBJ whole genome shotgun (WGS) entry which is preliminary data.</text>
</comment>
<dbReference type="InterPro" id="IPR002397">
    <property type="entry name" value="Cyt_P450_B"/>
</dbReference>
<proteinExistence type="inferred from homology"/>
<dbReference type="PRINTS" id="PR00385">
    <property type="entry name" value="P450"/>
</dbReference>
<dbReference type="EMBL" id="QZEY01000010">
    <property type="protein sequence ID" value="RJL30015.1"/>
    <property type="molecule type" value="Genomic_DNA"/>
</dbReference>
<organism evidence="9 10">
    <name type="scientific">Bailinhaonella thermotolerans</name>
    <dbReference type="NCBI Taxonomy" id="1070861"/>
    <lineage>
        <taxon>Bacteria</taxon>
        <taxon>Bacillati</taxon>
        <taxon>Actinomycetota</taxon>
        <taxon>Actinomycetes</taxon>
        <taxon>Streptosporangiales</taxon>
        <taxon>Streptosporangiaceae</taxon>
        <taxon>Bailinhaonella</taxon>
    </lineage>
</organism>
<feature type="region of interest" description="Disordered" evidence="8">
    <location>
        <begin position="1"/>
        <end position="23"/>
    </location>
</feature>
<keyword evidence="6 7" id="KW-0503">Monooxygenase</keyword>
<dbReference type="PRINTS" id="PR00359">
    <property type="entry name" value="BP450"/>
</dbReference>
<dbReference type="InterPro" id="IPR036396">
    <property type="entry name" value="Cyt_P450_sf"/>
</dbReference>
<dbReference type="InterPro" id="IPR001128">
    <property type="entry name" value="Cyt_P450"/>
</dbReference>
<dbReference type="SUPFAM" id="SSF48264">
    <property type="entry name" value="Cytochrome P450"/>
    <property type="match status" value="1"/>
</dbReference>
<evidence type="ECO:0000256" key="5">
    <source>
        <dbReference type="ARBA" id="ARBA00023004"/>
    </source>
</evidence>
<evidence type="ECO:0000256" key="8">
    <source>
        <dbReference type="SAM" id="MobiDB-lite"/>
    </source>
</evidence>
<keyword evidence="3 7" id="KW-0479">Metal-binding</keyword>
<dbReference type="PANTHER" id="PTHR46696:SF1">
    <property type="entry name" value="CYTOCHROME P450 YJIB-RELATED"/>
    <property type="match status" value="1"/>
</dbReference>
<evidence type="ECO:0000256" key="3">
    <source>
        <dbReference type="ARBA" id="ARBA00022723"/>
    </source>
</evidence>
<dbReference type="GO" id="GO:0005506">
    <property type="term" value="F:iron ion binding"/>
    <property type="evidence" value="ECO:0007669"/>
    <property type="project" value="InterPro"/>
</dbReference>
<keyword evidence="2 7" id="KW-0349">Heme</keyword>
<dbReference type="Proteomes" id="UP000265768">
    <property type="component" value="Unassembled WGS sequence"/>
</dbReference>
<accession>A0A3A4ANH7</accession>
<dbReference type="OrthoDB" id="4133219at2"/>
<dbReference type="GO" id="GO:0004497">
    <property type="term" value="F:monooxygenase activity"/>
    <property type="evidence" value="ECO:0007669"/>
    <property type="project" value="UniProtKB-KW"/>
</dbReference>
<dbReference type="PROSITE" id="PS00086">
    <property type="entry name" value="CYTOCHROME_P450"/>
    <property type="match status" value="1"/>
</dbReference>
<reference evidence="9 10" key="1">
    <citation type="submission" date="2018-09" db="EMBL/GenBank/DDBJ databases">
        <title>YIM 75507 draft genome.</title>
        <authorList>
            <person name="Tang S."/>
            <person name="Feng Y."/>
        </authorList>
    </citation>
    <scope>NUCLEOTIDE SEQUENCE [LARGE SCALE GENOMIC DNA]</scope>
    <source>
        <strain evidence="9 10">YIM 75507</strain>
    </source>
</reference>
<keyword evidence="10" id="KW-1185">Reference proteome</keyword>
<dbReference type="CDD" id="cd11030">
    <property type="entry name" value="CYP105-like"/>
    <property type="match status" value="1"/>
</dbReference>
<feature type="compositionally biased region" description="Basic and acidic residues" evidence="8">
    <location>
        <begin position="1"/>
        <end position="11"/>
    </location>
</feature>
<dbReference type="GO" id="GO:0016705">
    <property type="term" value="F:oxidoreductase activity, acting on paired donors, with incorporation or reduction of molecular oxygen"/>
    <property type="evidence" value="ECO:0007669"/>
    <property type="project" value="InterPro"/>
</dbReference>
<evidence type="ECO:0000313" key="9">
    <source>
        <dbReference type="EMBL" id="RJL30015.1"/>
    </source>
</evidence>
<name>A0A3A4ANH7_9ACTN</name>
<dbReference type="GO" id="GO:0020037">
    <property type="term" value="F:heme binding"/>
    <property type="evidence" value="ECO:0007669"/>
    <property type="project" value="InterPro"/>
</dbReference>
<dbReference type="Gene3D" id="1.10.630.10">
    <property type="entry name" value="Cytochrome P450"/>
    <property type="match status" value="1"/>
</dbReference>
<sequence length="398" mass="43043">MTNTYYREHEPVMPSFDRPAGRPFDPSPELIALRGERPVARLAVPEGAPGVWLVTGYDLVRKVLADPRFSSRYETQYHPLVHTHMPPAPVGDLTGMDPPAHTRIRKLLTGKFTVRRMNQLTERATEITRDRLDEMEKAGPPADLVPVFAQPVPAQMICELLGVPYGERDAFTEAAHLASGGDDFEASAAAFARVSEYLRDLALAKRADPTDDLLSDLAGSDLTDDELGGVAAFLLGAGLETTANMLGLGTFALLRNPAQLAALREDPGLVNGAVEELLRYLSIANTGLRGVLEDVELGGAPLKAGDTVVISLDVANRDPAKFPGPDALDLRRSATGHLAFGHGVHQCLGQQLARVEMRVAFPALLARFPGLRLAVPPEEVPLRNPIPLYGVRSLPVTW</sequence>
<dbReference type="FunFam" id="1.10.630.10:FF:000018">
    <property type="entry name" value="Cytochrome P450 monooxygenase"/>
    <property type="match status" value="1"/>
</dbReference>